<dbReference type="GO" id="GO:0005741">
    <property type="term" value="C:mitochondrial outer membrane"/>
    <property type="evidence" value="ECO:0007669"/>
    <property type="project" value="TreeGrafter"/>
</dbReference>
<organism evidence="2 3">
    <name type="scientific">Serendipita vermifera MAFF 305830</name>
    <dbReference type="NCBI Taxonomy" id="933852"/>
    <lineage>
        <taxon>Eukaryota</taxon>
        <taxon>Fungi</taxon>
        <taxon>Dikarya</taxon>
        <taxon>Basidiomycota</taxon>
        <taxon>Agaricomycotina</taxon>
        <taxon>Agaricomycetes</taxon>
        <taxon>Sebacinales</taxon>
        <taxon>Serendipitaceae</taxon>
        <taxon>Serendipita</taxon>
    </lineage>
</organism>
<feature type="compositionally biased region" description="Low complexity" evidence="1">
    <location>
        <begin position="9"/>
        <end position="24"/>
    </location>
</feature>
<reference evidence="3" key="2">
    <citation type="submission" date="2015-01" db="EMBL/GenBank/DDBJ databases">
        <title>Evolutionary Origins and Diversification of the Mycorrhizal Mutualists.</title>
        <authorList>
            <consortium name="DOE Joint Genome Institute"/>
            <consortium name="Mycorrhizal Genomics Consortium"/>
            <person name="Kohler A."/>
            <person name="Kuo A."/>
            <person name="Nagy L.G."/>
            <person name="Floudas D."/>
            <person name="Copeland A."/>
            <person name="Barry K.W."/>
            <person name="Cichocki N."/>
            <person name="Veneault-Fourrey C."/>
            <person name="LaButti K."/>
            <person name="Lindquist E.A."/>
            <person name="Lipzen A."/>
            <person name="Lundell T."/>
            <person name="Morin E."/>
            <person name="Murat C."/>
            <person name="Riley R."/>
            <person name="Ohm R."/>
            <person name="Sun H."/>
            <person name="Tunlid A."/>
            <person name="Henrissat B."/>
            <person name="Grigoriev I.V."/>
            <person name="Hibbett D.S."/>
            <person name="Martin F."/>
        </authorList>
    </citation>
    <scope>NUCLEOTIDE SEQUENCE [LARGE SCALE GENOMIC DNA]</scope>
    <source>
        <strain evidence="3">MAFF 305830</strain>
    </source>
</reference>
<evidence type="ECO:0000313" key="2">
    <source>
        <dbReference type="EMBL" id="KIM32851.1"/>
    </source>
</evidence>
<evidence type="ECO:0000313" key="3">
    <source>
        <dbReference type="Proteomes" id="UP000054097"/>
    </source>
</evidence>
<dbReference type="EMBL" id="KN824279">
    <property type="protein sequence ID" value="KIM32851.1"/>
    <property type="molecule type" value="Genomic_DNA"/>
</dbReference>
<gene>
    <name evidence="2" type="ORF">M408DRAFT_187739</name>
</gene>
<dbReference type="Proteomes" id="UP000054097">
    <property type="component" value="Unassembled WGS sequence"/>
</dbReference>
<dbReference type="AlphaFoldDB" id="A0A0C3BN30"/>
<dbReference type="InterPro" id="IPR037652">
    <property type="entry name" value="Mim2"/>
</dbReference>
<dbReference type="GO" id="GO:0045040">
    <property type="term" value="P:protein insertion into mitochondrial outer membrane"/>
    <property type="evidence" value="ECO:0007669"/>
    <property type="project" value="InterPro"/>
</dbReference>
<keyword evidence="3" id="KW-1185">Reference proteome</keyword>
<dbReference type="PANTHER" id="PTHR28230:SF1">
    <property type="entry name" value="MITOCHONDRIAL IMPORT PROTEIN 2"/>
    <property type="match status" value="1"/>
</dbReference>
<dbReference type="PANTHER" id="PTHR28230">
    <property type="entry name" value="CHROMOSOME 1, WHOLE GENOME SHOTGUN SEQUENCE"/>
    <property type="match status" value="1"/>
</dbReference>
<feature type="region of interest" description="Disordered" evidence="1">
    <location>
        <begin position="1"/>
        <end position="49"/>
    </location>
</feature>
<evidence type="ECO:0000256" key="1">
    <source>
        <dbReference type="SAM" id="MobiDB-lite"/>
    </source>
</evidence>
<reference evidence="2 3" key="1">
    <citation type="submission" date="2014-04" db="EMBL/GenBank/DDBJ databases">
        <authorList>
            <consortium name="DOE Joint Genome Institute"/>
            <person name="Kuo A."/>
            <person name="Zuccaro A."/>
            <person name="Kohler A."/>
            <person name="Nagy L.G."/>
            <person name="Floudas D."/>
            <person name="Copeland A."/>
            <person name="Barry K.W."/>
            <person name="Cichocki N."/>
            <person name="Veneault-Fourrey C."/>
            <person name="LaButti K."/>
            <person name="Lindquist E.A."/>
            <person name="Lipzen A."/>
            <person name="Lundell T."/>
            <person name="Morin E."/>
            <person name="Murat C."/>
            <person name="Sun H."/>
            <person name="Tunlid A."/>
            <person name="Henrissat B."/>
            <person name="Grigoriev I.V."/>
            <person name="Hibbett D.S."/>
            <person name="Martin F."/>
            <person name="Nordberg H.P."/>
            <person name="Cantor M.N."/>
            <person name="Hua S.X."/>
        </authorList>
    </citation>
    <scope>NUCLEOTIDE SEQUENCE [LARGE SCALE GENOMIC DNA]</scope>
    <source>
        <strain evidence="2 3">MAFF 305830</strain>
    </source>
</reference>
<dbReference type="STRING" id="933852.A0A0C3BN30"/>
<dbReference type="HOGENOM" id="CLU_173512_0_0_1"/>
<accession>A0A0C3BN30</accession>
<name>A0A0C3BN30_SERVB</name>
<dbReference type="Pfam" id="PF19117">
    <property type="entry name" value="Mim2"/>
    <property type="match status" value="1"/>
</dbReference>
<dbReference type="GO" id="GO:0070096">
    <property type="term" value="P:mitochondrial outer membrane translocase complex assembly"/>
    <property type="evidence" value="ECO:0007669"/>
    <property type="project" value="InterPro"/>
</dbReference>
<dbReference type="OrthoDB" id="5555533at2759"/>
<sequence length="108" mass="12738">MFFSRRRAPSLSDSSDATSSPSSPYVEDDDTSSFSLSSVDEMDHHARVRERRRREQLQQEWEEGLAQLQLIFVVVLMPWLGKYWGRKWAHTLHARYLRVGLGKTFFYL</sequence>
<proteinExistence type="predicted"/>
<protein>
    <submittedName>
        <fullName evidence="2">Uncharacterized protein</fullName>
    </submittedName>
</protein>